<dbReference type="Proteomes" id="UP000094472">
    <property type="component" value="Unassembled WGS sequence"/>
</dbReference>
<feature type="domain" description="HTH lysR-type" evidence="2">
    <location>
        <begin position="13"/>
        <end position="70"/>
    </location>
</feature>
<organism evidence="3 4">
    <name type="scientific">Methyloceanibacter superfactus</name>
    <dbReference type="NCBI Taxonomy" id="1774969"/>
    <lineage>
        <taxon>Bacteria</taxon>
        <taxon>Pseudomonadati</taxon>
        <taxon>Pseudomonadota</taxon>
        <taxon>Alphaproteobacteria</taxon>
        <taxon>Hyphomicrobiales</taxon>
        <taxon>Hyphomicrobiaceae</taxon>
        <taxon>Methyloceanibacter</taxon>
    </lineage>
</organism>
<proteinExistence type="inferred from homology"/>
<comment type="caution">
    <text evidence="3">The sequence shown here is derived from an EMBL/GenBank/DDBJ whole genome shotgun (WGS) entry which is preliminary data.</text>
</comment>
<dbReference type="InterPro" id="IPR036388">
    <property type="entry name" value="WH-like_DNA-bd_sf"/>
</dbReference>
<dbReference type="PANTHER" id="PTHR30537:SF74">
    <property type="entry name" value="HTH-TYPE TRANSCRIPTIONAL REGULATOR TRPI"/>
    <property type="match status" value="1"/>
</dbReference>
<accession>A0A1E3W0T9</accession>
<dbReference type="GO" id="GO:0003700">
    <property type="term" value="F:DNA-binding transcription factor activity"/>
    <property type="evidence" value="ECO:0007669"/>
    <property type="project" value="InterPro"/>
</dbReference>
<reference evidence="3 4" key="1">
    <citation type="journal article" date="2016" name="Environ. Microbiol.">
        <title>New Methyloceanibacter diversity from North Sea sediments includes methanotroph containing solely the soluble methane monooxygenase.</title>
        <authorList>
            <person name="Vekeman B."/>
            <person name="Kerckhof F.M."/>
            <person name="Cremers G."/>
            <person name="de Vos P."/>
            <person name="Vandamme P."/>
            <person name="Boon N."/>
            <person name="Op den Camp H.J."/>
            <person name="Heylen K."/>
        </authorList>
    </citation>
    <scope>NUCLEOTIDE SEQUENCE [LARGE SCALE GENOMIC DNA]</scope>
    <source>
        <strain evidence="3 4">R-67175</strain>
    </source>
</reference>
<evidence type="ECO:0000313" key="4">
    <source>
        <dbReference type="Proteomes" id="UP000094472"/>
    </source>
</evidence>
<sequence>MNEWVQKKSLSAVPLNGLLAFEAVARHMSIKAAAVELSLTPSAISHRLRLLEKVLGCKLVGRVGSRLELTEIGKSLASPLTDGFEQILHAVEGVRRHQPPSSEVPVHD</sequence>
<name>A0A1E3W0T9_9HYPH</name>
<dbReference type="InterPro" id="IPR036390">
    <property type="entry name" value="WH_DNA-bd_sf"/>
</dbReference>
<dbReference type="Pfam" id="PF00126">
    <property type="entry name" value="HTH_1"/>
    <property type="match status" value="1"/>
</dbReference>
<gene>
    <name evidence="3" type="ORF">AUC69_09410</name>
</gene>
<dbReference type="SUPFAM" id="SSF46785">
    <property type="entry name" value="Winged helix' DNA-binding domain"/>
    <property type="match status" value="1"/>
</dbReference>
<evidence type="ECO:0000313" key="3">
    <source>
        <dbReference type="EMBL" id="ODR99131.1"/>
    </source>
</evidence>
<dbReference type="PROSITE" id="PS50931">
    <property type="entry name" value="HTH_LYSR"/>
    <property type="match status" value="1"/>
</dbReference>
<protein>
    <recommendedName>
        <fullName evidence="2">HTH lysR-type domain-containing protein</fullName>
    </recommendedName>
</protein>
<comment type="similarity">
    <text evidence="1">Belongs to the LysR transcriptional regulatory family.</text>
</comment>
<dbReference type="STRING" id="1774969.AUC69_09410"/>
<dbReference type="PANTHER" id="PTHR30537">
    <property type="entry name" value="HTH-TYPE TRANSCRIPTIONAL REGULATOR"/>
    <property type="match status" value="1"/>
</dbReference>
<evidence type="ECO:0000256" key="1">
    <source>
        <dbReference type="ARBA" id="ARBA00009437"/>
    </source>
</evidence>
<dbReference type="OrthoDB" id="7914859at2"/>
<dbReference type="GO" id="GO:0043565">
    <property type="term" value="F:sequence-specific DNA binding"/>
    <property type="evidence" value="ECO:0007669"/>
    <property type="project" value="TreeGrafter"/>
</dbReference>
<evidence type="ECO:0000259" key="2">
    <source>
        <dbReference type="PROSITE" id="PS50931"/>
    </source>
</evidence>
<dbReference type="AlphaFoldDB" id="A0A1E3W0T9"/>
<keyword evidence="4" id="KW-1185">Reference proteome</keyword>
<dbReference type="Gene3D" id="1.10.10.10">
    <property type="entry name" value="Winged helix-like DNA-binding domain superfamily/Winged helix DNA-binding domain"/>
    <property type="match status" value="1"/>
</dbReference>
<dbReference type="InterPro" id="IPR000847">
    <property type="entry name" value="LysR_HTH_N"/>
</dbReference>
<dbReference type="InterPro" id="IPR058163">
    <property type="entry name" value="LysR-type_TF_proteobact-type"/>
</dbReference>
<dbReference type="GO" id="GO:0006351">
    <property type="term" value="P:DNA-templated transcription"/>
    <property type="evidence" value="ECO:0007669"/>
    <property type="project" value="TreeGrafter"/>
</dbReference>
<dbReference type="EMBL" id="LPWF01000018">
    <property type="protein sequence ID" value="ODR99131.1"/>
    <property type="molecule type" value="Genomic_DNA"/>
</dbReference>
<dbReference type="RefSeq" id="WP_069441364.1">
    <property type="nucleotide sequence ID" value="NZ_LPWF01000018.1"/>
</dbReference>